<gene>
    <name evidence="2" type="ORF">JYP50_13540</name>
</gene>
<keyword evidence="1" id="KW-1133">Transmembrane helix</keyword>
<feature type="transmembrane region" description="Helical" evidence="1">
    <location>
        <begin position="68"/>
        <end position="86"/>
    </location>
</feature>
<dbReference type="EMBL" id="JAFKCZ010000009">
    <property type="protein sequence ID" value="MBN7797628.1"/>
    <property type="molecule type" value="Genomic_DNA"/>
</dbReference>
<protein>
    <submittedName>
        <fullName evidence="2">Uncharacterized protein</fullName>
    </submittedName>
</protein>
<dbReference type="Proteomes" id="UP000664303">
    <property type="component" value="Unassembled WGS sequence"/>
</dbReference>
<evidence type="ECO:0000313" key="3">
    <source>
        <dbReference type="Proteomes" id="UP000664303"/>
    </source>
</evidence>
<keyword evidence="1" id="KW-0472">Membrane</keyword>
<keyword evidence="3" id="KW-1185">Reference proteome</keyword>
<sequence length="118" mass="13153">MTFNDQIRRSGARWALLAFVLALSWCWLKPVLSTDAKAAFSAAQLQELPSATGDSVCDTAKNALTPGAQLALELGMAVIALYLWPLPWRRHTRGTRQYPPPPPLFPCRPHQLHCVFLE</sequence>
<dbReference type="AlphaFoldDB" id="A0A939IN18"/>
<evidence type="ECO:0000256" key="1">
    <source>
        <dbReference type="SAM" id="Phobius"/>
    </source>
</evidence>
<proteinExistence type="predicted"/>
<dbReference type="RefSeq" id="WP_206561079.1">
    <property type="nucleotide sequence ID" value="NZ_JAFKCZ010000009.1"/>
</dbReference>
<name>A0A939IN18_9GAMM</name>
<reference evidence="2" key="1">
    <citation type="submission" date="2021-02" db="EMBL/GenBank/DDBJ databases">
        <title>PHA producing bacteria isolated from coastal sediment in Guangdong, Shenzhen.</title>
        <authorList>
            <person name="Zheng W."/>
            <person name="Yu S."/>
            <person name="Huang Y."/>
        </authorList>
    </citation>
    <scope>NUCLEOTIDE SEQUENCE</scope>
    <source>
        <strain evidence="2">TN14-10</strain>
    </source>
</reference>
<keyword evidence="1" id="KW-0812">Transmembrane</keyword>
<accession>A0A939IN18</accession>
<evidence type="ECO:0000313" key="2">
    <source>
        <dbReference type="EMBL" id="MBN7797628.1"/>
    </source>
</evidence>
<organism evidence="2 3">
    <name type="scientific">Parahaliea mediterranea</name>
    <dbReference type="NCBI Taxonomy" id="651086"/>
    <lineage>
        <taxon>Bacteria</taxon>
        <taxon>Pseudomonadati</taxon>
        <taxon>Pseudomonadota</taxon>
        <taxon>Gammaproteobacteria</taxon>
        <taxon>Cellvibrionales</taxon>
        <taxon>Halieaceae</taxon>
        <taxon>Parahaliea</taxon>
    </lineage>
</organism>
<comment type="caution">
    <text evidence="2">The sequence shown here is derived from an EMBL/GenBank/DDBJ whole genome shotgun (WGS) entry which is preliminary data.</text>
</comment>